<keyword evidence="1" id="KW-0472">Membrane</keyword>
<evidence type="ECO:0000256" key="1">
    <source>
        <dbReference type="SAM" id="Phobius"/>
    </source>
</evidence>
<dbReference type="Pfam" id="PF07963">
    <property type="entry name" value="N_methyl"/>
    <property type="match status" value="1"/>
</dbReference>
<dbReference type="EMBL" id="CP080598">
    <property type="protein sequence ID" value="QYX29829.1"/>
    <property type="molecule type" value="Genomic_DNA"/>
</dbReference>
<name>A0ABX8WTX2_9CYAN</name>
<keyword evidence="1" id="KW-0812">Transmembrane</keyword>
<evidence type="ECO:0000313" key="3">
    <source>
        <dbReference type="Proteomes" id="UP000826540"/>
    </source>
</evidence>
<dbReference type="RefSeq" id="WP_220608100.1">
    <property type="nucleotide sequence ID" value="NZ_CP080598.1"/>
</dbReference>
<reference evidence="2 3" key="1">
    <citation type="journal article" date="2022" name="J. Am. Chem. Soc.">
        <title>Biosynthesis of Guanitoxin Enables Global Environmental Detection in Freshwater Cyanobacteria.</title>
        <authorList>
            <person name="Lima S.T."/>
            <person name="Fallon T.R."/>
            <person name="Cordoza J.L."/>
            <person name="Chekan J.R."/>
            <person name="Delbaje E."/>
            <person name="Hopiavuori A.R."/>
            <person name="Alvarenga D.O."/>
            <person name="Wood S.M."/>
            <person name="Luhavaya H."/>
            <person name="Baumgartner J.T."/>
            <person name="Dorr F.A."/>
            <person name="Etchegaray A."/>
            <person name="Pinto E."/>
            <person name="McKinnie S.M.K."/>
            <person name="Fiore M.F."/>
            <person name="Moore B.S."/>
        </authorList>
    </citation>
    <scope>NUCLEOTIDE SEQUENCE [LARGE SCALE GENOMIC DNA]</scope>
    <source>
        <strain evidence="2 3">ITEP-024</strain>
    </source>
</reference>
<evidence type="ECO:0000313" key="2">
    <source>
        <dbReference type="EMBL" id="QYX29829.1"/>
    </source>
</evidence>
<sequence length="223" mass="23994">MKNYLKFIKSNHAADKGFTLIEILVAAAIMSIVVTLAGTAFVALLQQNQKAKAESDRRTNLNRALDYIANDIRMAKTIESTTGLTLPSGATGVLKLTIPNPDPAVSTPYHVIYYISNSLTGWESPRSIMRFQASNDTTTTVPDPTTDNLLVDGIEAPSSFSCPSGTQSGGNGFYACISSTAPSANKSAEVFLYGKIKSNNISSDTTPPYLARTRVYTRANELN</sequence>
<keyword evidence="3" id="KW-1185">Reference proteome</keyword>
<proteinExistence type="predicted"/>
<accession>A0ABX8WTX2</accession>
<protein>
    <submittedName>
        <fullName evidence="2">Prepilin-type N-terminal cleavage/methylation domain-containing protein</fullName>
    </submittedName>
</protein>
<feature type="transmembrane region" description="Helical" evidence="1">
    <location>
        <begin position="20"/>
        <end position="45"/>
    </location>
</feature>
<dbReference type="Proteomes" id="UP000826540">
    <property type="component" value="Chromosome"/>
</dbReference>
<organism evidence="2 3">
    <name type="scientific">Sphaerospermopsis torques-reginae ITEP-024</name>
    <dbReference type="NCBI Taxonomy" id="984208"/>
    <lineage>
        <taxon>Bacteria</taxon>
        <taxon>Bacillati</taxon>
        <taxon>Cyanobacteriota</taxon>
        <taxon>Cyanophyceae</taxon>
        <taxon>Nostocales</taxon>
        <taxon>Aphanizomenonaceae</taxon>
        <taxon>Sphaerospermopsis</taxon>
        <taxon>Sphaerospermopsis torques-reginae</taxon>
    </lineage>
</organism>
<gene>
    <name evidence="2" type="ORF">K2F26_12595</name>
</gene>
<keyword evidence="1" id="KW-1133">Transmembrane helix</keyword>
<dbReference type="NCBIfam" id="TIGR02532">
    <property type="entry name" value="IV_pilin_GFxxxE"/>
    <property type="match status" value="1"/>
</dbReference>
<dbReference type="PROSITE" id="PS00409">
    <property type="entry name" value="PROKAR_NTER_METHYL"/>
    <property type="match status" value="1"/>
</dbReference>
<dbReference type="InterPro" id="IPR012902">
    <property type="entry name" value="N_methyl_site"/>
</dbReference>
<dbReference type="InterPro" id="IPR045584">
    <property type="entry name" value="Pilin-like"/>
</dbReference>
<dbReference type="SUPFAM" id="SSF54523">
    <property type="entry name" value="Pili subunits"/>
    <property type="match status" value="1"/>
</dbReference>